<keyword evidence="2" id="KW-0812">Transmembrane</keyword>
<proteinExistence type="predicted"/>
<feature type="compositionally biased region" description="Basic and acidic residues" evidence="1">
    <location>
        <begin position="111"/>
        <end position="125"/>
    </location>
</feature>
<reference evidence="4 5" key="1">
    <citation type="journal article" date="2015" name="Genome Announc.">
        <title>Expanding the biotechnology potential of lactobacilli through comparative genomics of 213 strains and associated genera.</title>
        <authorList>
            <person name="Sun Z."/>
            <person name="Harris H.M."/>
            <person name="McCann A."/>
            <person name="Guo C."/>
            <person name="Argimon S."/>
            <person name="Zhang W."/>
            <person name="Yang X."/>
            <person name="Jeffery I.B."/>
            <person name="Cooney J.C."/>
            <person name="Kagawa T.F."/>
            <person name="Liu W."/>
            <person name="Song Y."/>
            <person name="Salvetti E."/>
            <person name="Wrobel A."/>
            <person name="Rasinkangas P."/>
            <person name="Parkhill J."/>
            <person name="Rea M.C."/>
            <person name="O'Sullivan O."/>
            <person name="Ritari J."/>
            <person name="Douillard F.P."/>
            <person name="Paul Ross R."/>
            <person name="Yang R."/>
            <person name="Briner A.E."/>
            <person name="Felis G.E."/>
            <person name="de Vos W.M."/>
            <person name="Barrangou R."/>
            <person name="Klaenhammer T.R."/>
            <person name="Caufield P.W."/>
            <person name="Cui Y."/>
            <person name="Zhang H."/>
            <person name="O'Toole P.W."/>
        </authorList>
    </citation>
    <scope>NUCLEOTIDE SEQUENCE [LARGE SCALE GENOMIC DNA]</scope>
    <source>
        <strain evidence="4 5">DSM 18793</strain>
    </source>
</reference>
<dbReference type="SMART" id="SM00257">
    <property type="entry name" value="LysM"/>
    <property type="match status" value="1"/>
</dbReference>
<dbReference type="SUPFAM" id="SSF54106">
    <property type="entry name" value="LysM domain"/>
    <property type="match status" value="1"/>
</dbReference>
<dbReference type="PROSITE" id="PS51782">
    <property type="entry name" value="LYSM"/>
    <property type="match status" value="1"/>
</dbReference>
<protein>
    <recommendedName>
        <fullName evidence="3">LysM domain-containing protein</fullName>
    </recommendedName>
</protein>
<dbReference type="STRING" id="417373.GCA_001570685_00750"/>
<dbReference type="CDD" id="cd00118">
    <property type="entry name" value="LysM"/>
    <property type="match status" value="1"/>
</dbReference>
<sequence length="270" mass="28789">MSKEPEKQPTDDQLWNKTFDEAPEVDPTAGLDESEVKDDATQTEQPGSDEPVVEEVSLEDDPKAVRSKRMGNQLLTLLVILVVGLAATPVIYWVQNQNKFSHPQTEAVESSNKRHSEEASKRAAEKSASAKKASEAAAKKKAAAKKSSKLAKEKAAKAKRASEKKQAAADSAKAKRESVKAAKASSKAAAKAAKEASQASQSNANQAQAQPAQQPAAQTTNTGSNYATVQRGQGLYRVAVNNGITVQQLMQLNGLSSSANLQPGQQLRVR</sequence>
<evidence type="ECO:0000256" key="1">
    <source>
        <dbReference type="SAM" id="MobiDB-lite"/>
    </source>
</evidence>
<comment type="caution">
    <text evidence="4">The sequence shown here is derived from an EMBL/GenBank/DDBJ whole genome shotgun (WGS) entry which is preliminary data.</text>
</comment>
<evidence type="ECO:0000259" key="3">
    <source>
        <dbReference type="PROSITE" id="PS51782"/>
    </source>
</evidence>
<dbReference type="AlphaFoldDB" id="A0A0R1UI79"/>
<dbReference type="Proteomes" id="UP000051084">
    <property type="component" value="Unassembled WGS sequence"/>
</dbReference>
<feature type="domain" description="LysM" evidence="3">
    <location>
        <begin position="225"/>
        <end position="269"/>
    </location>
</feature>
<feature type="region of interest" description="Disordered" evidence="1">
    <location>
        <begin position="1"/>
        <end position="69"/>
    </location>
</feature>
<accession>A0A0R1UI79</accession>
<dbReference type="RefSeq" id="WP_054653056.1">
    <property type="nucleotide sequence ID" value="NZ_AZGC01000049.1"/>
</dbReference>
<dbReference type="InterPro" id="IPR036779">
    <property type="entry name" value="LysM_dom_sf"/>
</dbReference>
<feature type="region of interest" description="Disordered" evidence="1">
    <location>
        <begin position="101"/>
        <end position="225"/>
    </location>
</feature>
<dbReference type="InterPro" id="IPR018392">
    <property type="entry name" value="LysM"/>
</dbReference>
<dbReference type="Gene3D" id="3.10.350.10">
    <property type="entry name" value="LysM domain"/>
    <property type="match status" value="1"/>
</dbReference>
<feature type="compositionally biased region" description="Basic residues" evidence="1">
    <location>
        <begin position="139"/>
        <end position="149"/>
    </location>
</feature>
<evidence type="ECO:0000256" key="2">
    <source>
        <dbReference type="SAM" id="Phobius"/>
    </source>
</evidence>
<organism evidence="4 5">
    <name type="scientific">Limosilactobacillus equigenerosi DSM 18793 = JCM 14505</name>
    <dbReference type="NCBI Taxonomy" id="1423742"/>
    <lineage>
        <taxon>Bacteria</taxon>
        <taxon>Bacillati</taxon>
        <taxon>Bacillota</taxon>
        <taxon>Bacilli</taxon>
        <taxon>Lactobacillales</taxon>
        <taxon>Lactobacillaceae</taxon>
        <taxon>Limosilactobacillus</taxon>
    </lineage>
</organism>
<dbReference type="OrthoDB" id="2152150at2"/>
<feature type="compositionally biased region" description="Basic and acidic residues" evidence="1">
    <location>
        <begin position="150"/>
        <end position="180"/>
    </location>
</feature>
<feature type="transmembrane region" description="Helical" evidence="2">
    <location>
        <begin position="74"/>
        <end position="94"/>
    </location>
</feature>
<gene>
    <name evidence="4" type="ORF">FC21_GL000091</name>
</gene>
<dbReference type="Pfam" id="PF01476">
    <property type="entry name" value="LysM"/>
    <property type="match status" value="1"/>
</dbReference>
<keyword evidence="2" id="KW-1133">Transmembrane helix</keyword>
<name>A0A0R1UI79_9LACO</name>
<evidence type="ECO:0000313" key="5">
    <source>
        <dbReference type="Proteomes" id="UP000051084"/>
    </source>
</evidence>
<feature type="compositionally biased region" description="Basic and acidic residues" evidence="1">
    <location>
        <begin position="1"/>
        <end position="10"/>
    </location>
</feature>
<evidence type="ECO:0000313" key="4">
    <source>
        <dbReference type="EMBL" id="KRL92990.1"/>
    </source>
</evidence>
<feature type="compositionally biased region" description="Low complexity" evidence="1">
    <location>
        <begin position="181"/>
        <end position="218"/>
    </location>
</feature>
<feature type="compositionally biased region" description="Polar residues" evidence="1">
    <location>
        <begin position="101"/>
        <end position="110"/>
    </location>
</feature>
<dbReference type="EMBL" id="AZGC01000049">
    <property type="protein sequence ID" value="KRL92990.1"/>
    <property type="molecule type" value="Genomic_DNA"/>
</dbReference>
<keyword evidence="5" id="KW-1185">Reference proteome</keyword>
<keyword evidence="2" id="KW-0472">Membrane</keyword>
<dbReference type="PATRIC" id="fig|1423742.4.peg.100"/>